<accession>A0ABS6T718</accession>
<organism evidence="1 2">
    <name type="scientific">Maritimibacter dapengensis</name>
    <dbReference type="NCBI Taxonomy" id="2836868"/>
    <lineage>
        <taxon>Bacteria</taxon>
        <taxon>Pseudomonadati</taxon>
        <taxon>Pseudomonadota</taxon>
        <taxon>Alphaproteobacteria</taxon>
        <taxon>Rhodobacterales</taxon>
        <taxon>Roseobacteraceae</taxon>
        <taxon>Maritimibacter</taxon>
    </lineage>
</organism>
<reference evidence="1 2" key="1">
    <citation type="submission" date="2021-05" db="EMBL/GenBank/DDBJ databases">
        <title>Culturable bacteria isolated from Daya Bay.</title>
        <authorList>
            <person name="Zheng W."/>
            <person name="Yu S."/>
            <person name="Huang Y."/>
        </authorList>
    </citation>
    <scope>NUCLEOTIDE SEQUENCE [LARGE SCALE GENOMIC DNA]</scope>
    <source>
        <strain evidence="1 2">DP4N28-5</strain>
    </source>
</reference>
<comment type="caution">
    <text evidence="1">The sequence shown here is derived from an EMBL/GenBank/DDBJ whole genome shotgun (WGS) entry which is preliminary data.</text>
</comment>
<dbReference type="Proteomes" id="UP000756530">
    <property type="component" value="Unassembled WGS sequence"/>
</dbReference>
<keyword evidence="2" id="KW-1185">Reference proteome</keyword>
<evidence type="ECO:0000313" key="1">
    <source>
        <dbReference type="EMBL" id="MBV7380296.1"/>
    </source>
</evidence>
<protein>
    <submittedName>
        <fullName evidence="1">Uncharacterized protein</fullName>
    </submittedName>
</protein>
<gene>
    <name evidence="1" type="ORF">KJP28_15300</name>
</gene>
<sequence length="100" mass="11190">MKVTDINLRDLQYDGQRACFRASVSMTMEASGDARPKRVNFICQSHRELDCPSSLITYDMVTHALEQARQMPGFRRGEEQISVDISSAVTPRPAITRASA</sequence>
<name>A0ABS6T718_9RHOB</name>
<evidence type="ECO:0000313" key="2">
    <source>
        <dbReference type="Proteomes" id="UP000756530"/>
    </source>
</evidence>
<proteinExistence type="predicted"/>
<dbReference type="RefSeq" id="WP_218393507.1">
    <property type="nucleotide sequence ID" value="NZ_JAHUZE010000004.1"/>
</dbReference>
<dbReference type="EMBL" id="JAHUZE010000004">
    <property type="protein sequence ID" value="MBV7380296.1"/>
    <property type="molecule type" value="Genomic_DNA"/>
</dbReference>